<evidence type="ECO:0000313" key="2">
    <source>
        <dbReference type="Proteomes" id="UP000295741"/>
    </source>
</evidence>
<sequence length="287" mass="32077">MKKIYHLLLAGTVSLCACTDLPAQEFKEHVSKQFTVNAKNTEAVLAVYNIFGSIKVEGYDGDKVLLEIDKKITAKSQDEVDKGKEEFKFEIEQLQDSIVLYVAAPNDSRPRRSWDRNEDRRNIRYKYYLDLVVKVPQGIRLRVSTVNDGNIQVSNVFGNLFVSNVNGSIDIENAKGITKATTVNGKLNVSYAANPPAASTYHTINGDITVYYKTNLDAELFFKSMNGSYYTDFDNAEPISNTLVKNGEKNDKGTVYKIVKNAGVKIGNGGKQFHFETLNGNVYIKKS</sequence>
<dbReference type="EMBL" id="SNWP01000010">
    <property type="protein sequence ID" value="TDO28845.1"/>
    <property type="molecule type" value="Genomic_DNA"/>
</dbReference>
<name>A0A4R6J3S6_9BACT</name>
<dbReference type="OrthoDB" id="937739at2"/>
<comment type="caution">
    <text evidence="1">The sequence shown here is derived from an EMBL/GenBank/DDBJ whole genome shotgun (WGS) entry which is preliminary data.</text>
</comment>
<evidence type="ECO:0008006" key="3">
    <source>
        <dbReference type="Google" id="ProtNLM"/>
    </source>
</evidence>
<protein>
    <recommendedName>
        <fullName evidence="3">Adhesin</fullName>
    </recommendedName>
</protein>
<dbReference type="PROSITE" id="PS51257">
    <property type="entry name" value="PROKAR_LIPOPROTEIN"/>
    <property type="match status" value="1"/>
</dbReference>
<dbReference type="RefSeq" id="WP_133473464.1">
    <property type="nucleotide sequence ID" value="NZ_SNWP01000010.1"/>
</dbReference>
<proteinExistence type="predicted"/>
<keyword evidence="2" id="KW-1185">Reference proteome</keyword>
<evidence type="ECO:0000313" key="1">
    <source>
        <dbReference type="EMBL" id="TDO28845.1"/>
    </source>
</evidence>
<reference evidence="1 2" key="1">
    <citation type="submission" date="2019-03" db="EMBL/GenBank/DDBJ databases">
        <title>Genomic Encyclopedia of Archaeal and Bacterial Type Strains, Phase II (KMG-II): from individual species to whole genera.</title>
        <authorList>
            <person name="Goeker M."/>
        </authorList>
    </citation>
    <scope>NUCLEOTIDE SEQUENCE [LARGE SCALE GENOMIC DNA]</scope>
    <source>
        <strain evidence="1 2">DSM 28323</strain>
    </source>
</reference>
<dbReference type="AlphaFoldDB" id="A0A4R6J3S6"/>
<dbReference type="Proteomes" id="UP000295741">
    <property type="component" value="Unassembled WGS sequence"/>
</dbReference>
<organism evidence="1 2">
    <name type="scientific">Sediminibacterium goheungense</name>
    <dbReference type="NCBI Taxonomy" id="1086393"/>
    <lineage>
        <taxon>Bacteria</taxon>
        <taxon>Pseudomonadati</taxon>
        <taxon>Bacteroidota</taxon>
        <taxon>Chitinophagia</taxon>
        <taxon>Chitinophagales</taxon>
        <taxon>Chitinophagaceae</taxon>
        <taxon>Sediminibacterium</taxon>
    </lineage>
</organism>
<accession>A0A4R6J3S6</accession>
<gene>
    <name evidence="1" type="ORF">BC659_0925</name>
</gene>